<evidence type="ECO:0000256" key="3">
    <source>
        <dbReference type="ARBA" id="ARBA00022679"/>
    </source>
</evidence>
<evidence type="ECO:0000256" key="2">
    <source>
        <dbReference type="ARBA" id="ARBA00008420"/>
    </source>
</evidence>
<gene>
    <name evidence="9" type="ORF">CAPTEDRAFT_18429</name>
</gene>
<comment type="similarity">
    <text evidence="2 8">Belongs to the gluconokinase GntK/GntV family.</text>
</comment>
<reference evidence="9 11" key="2">
    <citation type="journal article" date="2013" name="Nature">
        <title>Insights into bilaterian evolution from three spiralian genomes.</title>
        <authorList>
            <person name="Simakov O."/>
            <person name="Marletaz F."/>
            <person name="Cho S.J."/>
            <person name="Edsinger-Gonzales E."/>
            <person name="Havlak P."/>
            <person name="Hellsten U."/>
            <person name="Kuo D.H."/>
            <person name="Larsson T."/>
            <person name="Lv J."/>
            <person name="Arendt D."/>
            <person name="Savage R."/>
            <person name="Osoegawa K."/>
            <person name="de Jong P."/>
            <person name="Grimwood J."/>
            <person name="Chapman J.A."/>
            <person name="Shapiro H."/>
            <person name="Aerts A."/>
            <person name="Otillar R.P."/>
            <person name="Terry A.Y."/>
            <person name="Boore J.L."/>
            <person name="Grigoriev I.V."/>
            <person name="Lindberg D.R."/>
            <person name="Seaver E.C."/>
            <person name="Weisblat D.A."/>
            <person name="Putnam N.H."/>
            <person name="Rokhsar D.S."/>
        </authorList>
    </citation>
    <scope>NUCLEOTIDE SEQUENCE</scope>
    <source>
        <strain evidence="9 11">I ESC-2004</strain>
    </source>
</reference>
<dbReference type="PANTHER" id="PTHR43442">
    <property type="entry name" value="GLUCONOKINASE-RELATED"/>
    <property type="match status" value="1"/>
</dbReference>
<keyword evidence="5 8" id="KW-0418">Kinase</keyword>
<dbReference type="PRINTS" id="PR01100">
    <property type="entry name" value="SHIKIMTKNASE"/>
</dbReference>
<dbReference type="HOGENOM" id="CLU_077168_1_0_1"/>
<evidence type="ECO:0000313" key="10">
    <source>
        <dbReference type="EnsemblMetazoa" id="CapteP18429"/>
    </source>
</evidence>
<dbReference type="InterPro" id="IPR006001">
    <property type="entry name" value="Therm_gnt_kin"/>
</dbReference>
<keyword evidence="11" id="KW-1185">Reference proteome</keyword>
<evidence type="ECO:0000256" key="4">
    <source>
        <dbReference type="ARBA" id="ARBA00022741"/>
    </source>
</evidence>
<dbReference type="UniPathway" id="UPA00792"/>
<dbReference type="NCBIfam" id="TIGR01313">
    <property type="entry name" value="therm_gnt_kin"/>
    <property type="match status" value="1"/>
</dbReference>
<protein>
    <recommendedName>
        <fullName evidence="8">Gluconokinase</fullName>
        <ecNumber evidence="8">2.7.1.12</ecNumber>
    </recommendedName>
</protein>
<name>R7TXJ5_CAPTE</name>
<keyword evidence="6 8" id="KW-0067">ATP-binding</keyword>
<comment type="pathway">
    <text evidence="1 8">Carbohydrate acid metabolism; D-gluconate degradation.</text>
</comment>
<evidence type="ECO:0000313" key="9">
    <source>
        <dbReference type="EMBL" id="ELT98292.1"/>
    </source>
</evidence>
<dbReference type="Proteomes" id="UP000014760">
    <property type="component" value="Unassembled WGS sequence"/>
</dbReference>
<evidence type="ECO:0000256" key="6">
    <source>
        <dbReference type="ARBA" id="ARBA00022840"/>
    </source>
</evidence>
<dbReference type="AlphaFoldDB" id="R7TXJ5"/>
<dbReference type="GO" id="GO:0005524">
    <property type="term" value="F:ATP binding"/>
    <property type="evidence" value="ECO:0007669"/>
    <property type="project" value="UniProtKB-KW"/>
</dbReference>
<dbReference type="EC" id="2.7.1.12" evidence="8"/>
<evidence type="ECO:0000313" key="11">
    <source>
        <dbReference type="Proteomes" id="UP000014760"/>
    </source>
</evidence>
<dbReference type="EMBL" id="AMQN01010535">
    <property type="status" value="NOT_ANNOTATED_CDS"/>
    <property type="molecule type" value="Genomic_DNA"/>
</dbReference>
<accession>R7TXJ5</accession>
<dbReference type="Gene3D" id="3.40.50.300">
    <property type="entry name" value="P-loop containing nucleotide triphosphate hydrolases"/>
    <property type="match status" value="1"/>
</dbReference>
<dbReference type="OrthoDB" id="275177at2759"/>
<evidence type="ECO:0000256" key="5">
    <source>
        <dbReference type="ARBA" id="ARBA00022777"/>
    </source>
</evidence>
<evidence type="ECO:0000256" key="1">
    <source>
        <dbReference type="ARBA" id="ARBA00004875"/>
    </source>
</evidence>
<dbReference type="SUPFAM" id="SSF52540">
    <property type="entry name" value="P-loop containing nucleoside triphosphate hydrolases"/>
    <property type="match status" value="1"/>
</dbReference>
<reference evidence="11" key="1">
    <citation type="submission" date="2012-12" db="EMBL/GenBank/DDBJ databases">
        <authorList>
            <person name="Hellsten U."/>
            <person name="Grimwood J."/>
            <person name="Chapman J.A."/>
            <person name="Shapiro H."/>
            <person name="Aerts A."/>
            <person name="Otillar R.P."/>
            <person name="Terry A.Y."/>
            <person name="Boore J.L."/>
            <person name="Simakov O."/>
            <person name="Marletaz F."/>
            <person name="Cho S.-J."/>
            <person name="Edsinger-Gonzales E."/>
            <person name="Havlak P."/>
            <person name="Kuo D.-H."/>
            <person name="Larsson T."/>
            <person name="Lv J."/>
            <person name="Arendt D."/>
            <person name="Savage R."/>
            <person name="Osoegawa K."/>
            <person name="de Jong P."/>
            <person name="Lindberg D.R."/>
            <person name="Seaver E.C."/>
            <person name="Weisblat D.A."/>
            <person name="Putnam N.H."/>
            <person name="Grigoriev I.V."/>
            <person name="Rokhsar D.S."/>
        </authorList>
    </citation>
    <scope>NUCLEOTIDE SEQUENCE</scope>
    <source>
        <strain evidence="11">I ESC-2004</strain>
    </source>
</reference>
<dbReference type="InterPro" id="IPR031322">
    <property type="entry name" value="Shikimate/glucono_kinase"/>
</dbReference>
<proteinExistence type="inferred from homology"/>
<sequence length="169" mass="18886">MLIIVMGVCGCGKTTIGQSLAQKLSCEFADADDFHSEENKRKMAESTPLTDSDRKPWLIKLHGLLLSWNTTRLHGVLACSALRKSYREILRCGTTTGISLDILFVYLKGSFRVINDRLNARIGHYMPAGMLKSQLDTLEEPGPPENHLTLSVEGQRTDIVDEVLRRISK</sequence>
<dbReference type="GO" id="GO:0005737">
    <property type="term" value="C:cytoplasm"/>
    <property type="evidence" value="ECO:0007669"/>
    <property type="project" value="TreeGrafter"/>
</dbReference>
<dbReference type="Pfam" id="PF01202">
    <property type="entry name" value="SKI"/>
    <property type="match status" value="1"/>
</dbReference>
<dbReference type="STRING" id="283909.R7TXJ5"/>
<dbReference type="EnsemblMetazoa" id="CapteT18429">
    <property type="protein sequence ID" value="CapteP18429"/>
    <property type="gene ID" value="CapteG18429"/>
</dbReference>
<keyword evidence="3 8" id="KW-0808">Transferase</keyword>
<keyword evidence="4 8" id="KW-0547">Nucleotide-binding</keyword>
<dbReference type="OMA" id="YEGDDYH"/>
<organism evidence="9">
    <name type="scientific">Capitella teleta</name>
    <name type="common">Polychaete worm</name>
    <dbReference type="NCBI Taxonomy" id="283909"/>
    <lineage>
        <taxon>Eukaryota</taxon>
        <taxon>Metazoa</taxon>
        <taxon>Spiralia</taxon>
        <taxon>Lophotrochozoa</taxon>
        <taxon>Annelida</taxon>
        <taxon>Polychaeta</taxon>
        <taxon>Sedentaria</taxon>
        <taxon>Scolecida</taxon>
        <taxon>Capitellidae</taxon>
        <taxon>Capitella</taxon>
    </lineage>
</organism>
<dbReference type="GO" id="GO:0005975">
    <property type="term" value="P:carbohydrate metabolic process"/>
    <property type="evidence" value="ECO:0007669"/>
    <property type="project" value="InterPro"/>
</dbReference>
<dbReference type="GO" id="GO:0046316">
    <property type="term" value="F:gluconokinase activity"/>
    <property type="evidence" value="ECO:0007669"/>
    <property type="project" value="UniProtKB-EC"/>
</dbReference>
<reference evidence="10" key="3">
    <citation type="submission" date="2015-06" db="UniProtKB">
        <authorList>
            <consortium name="EnsemblMetazoa"/>
        </authorList>
    </citation>
    <scope>IDENTIFICATION</scope>
</reference>
<evidence type="ECO:0000256" key="8">
    <source>
        <dbReference type="RuleBase" id="RU363066"/>
    </source>
</evidence>
<dbReference type="FunFam" id="3.40.50.300:FF:000522">
    <property type="entry name" value="Gluconokinase"/>
    <property type="match status" value="1"/>
</dbReference>
<comment type="catalytic activity">
    <reaction evidence="7 8">
        <text>D-gluconate + ATP = 6-phospho-D-gluconate + ADP + H(+)</text>
        <dbReference type="Rhea" id="RHEA:19433"/>
        <dbReference type="ChEBI" id="CHEBI:15378"/>
        <dbReference type="ChEBI" id="CHEBI:18391"/>
        <dbReference type="ChEBI" id="CHEBI:30616"/>
        <dbReference type="ChEBI" id="CHEBI:58759"/>
        <dbReference type="ChEBI" id="CHEBI:456216"/>
        <dbReference type="EC" id="2.7.1.12"/>
    </reaction>
</comment>
<dbReference type="InterPro" id="IPR027417">
    <property type="entry name" value="P-loop_NTPase"/>
</dbReference>
<dbReference type="PANTHER" id="PTHR43442:SF3">
    <property type="entry name" value="GLUCONOKINASE-RELATED"/>
    <property type="match status" value="1"/>
</dbReference>
<dbReference type="CDD" id="cd02021">
    <property type="entry name" value="GntK"/>
    <property type="match status" value="1"/>
</dbReference>
<evidence type="ECO:0000256" key="7">
    <source>
        <dbReference type="ARBA" id="ARBA00048090"/>
    </source>
</evidence>
<dbReference type="EMBL" id="KB308081">
    <property type="protein sequence ID" value="ELT98292.1"/>
    <property type="molecule type" value="Genomic_DNA"/>
</dbReference>